<dbReference type="InterPro" id="IPR027417">
    <property type="entry name" value="P-loop_NTPase"/>
</dbReference>
<keyword evidence="6" id="KW-1185">Reference proteome</keyword>
<evidence type="ECO:0000256" key="2">
    <source>
        <dbReference type="ARBA" id="ARBA00022741"/>
    </source>
</evidence>
<comment type="caution">
    <text evidence="5">The sequence shown here is derived from an EMBL/GenBank/DDBJ whole genome shotgun (WGS) entry which is preliminary data.</text>
</comment>
<keyword evidence="2" id="KW-0547">Nucleotide-binding</keyword>
<gene>
    <name evidence="5" type="ORF">Thpro_022558</name>
</gene>
<dbReference type="Pfam" id="PF03029">
    <property type="entry name" value="ATP_bind_1"/>
    <property type="match status" value="1"/>
</dbReference>
<comment type="similarity">
    <text evidence="1">Belongs to the GPN-loop GTPase family.</text>
</comment>
<dbReference type="Proteomes" id="UP000029273">
    <property type="component" value="Unassembled WGS sequence"/>
</dbReference>
<dbReference type="OrthoDB" id="4319884at2"/>
<dbReference type="PANTHER" id="PTHR42708:SF1">
    <property type="entry name" value="GLIDING MOTILITY PROTEIN MGLA"/>
    <property type="match status" value="1"/>
</dbReference>
<proteinExistence type="inferred from homology"/>
<keyword evidence="4" id="KW-0342">GTP-binding</keyword>
<dbReference type="GO" id="GO:0005525">
    <property type="term" value="F:GTP binding"/>
    <property type="evidence" value="ECO:0007669"/>
    <property type="project" value="UniProtKB-KW"/>
</dbReference>
<evidence type="ECO:0000256" key="1">
    <source>
        <dbReference type="ARBA" id="ARBA00005290"/>
    </source>
</evidence>
<name>A0A1A6C181_9GAMM</name>
<dbReference type="AlphaFoldDB" id="A0A1A6C181"/>
<dbReference type="EMBL" id="JQSG02000006">
    <property type="protein sequence ID" value="OBS08308.1"/>
    <property type="molecule type" value="Genomic_DNA"/>
</dbReference>
<dbReference type="GO" id="GO:0016787">
    <property type="term" value="F:hydrolase activity"/>
    <property type="evidence" value="ECO:0007669"/>
    <property type="project" value="UniProtKB-KW"/>
</dbReference>
<dbReference type="Gene3D" id="3.40.50.300">
    <property type="entry name" value="P-loop containing nucleotide triphosphate hydrolases"/>
    <property type="match status" value="1"/>
</dbReference>
<dbReference type="RefSeq" id="WP_038092726.1">
    <property type="nucleotide sequence ID" value="NZ_JQSG02000006.1"/>
</dbReference>
<dbReference type="PANTHER" id="PTHR42708">
    <property type="entry name" value="ATP/GTP-BINDING PROTEIN-RELATED"/>
    <property type="match status" value="1"/>
</dbReference>
<reference evidence="5 6" key="1">
    <citation type="journal article" date="2014" name="Genome Announc.">
        <title>Draft Genome Sequence of the Iron-Oxidizing, Acidophilic, and Halotolerant 'Thiobacillus prosperus' Type Strain DSM 5130.</title>
        <authorList>
            <person name="Ossandon F.J."/>
            <person name="Cardenas J.P."/>
            <person name="Corbett M."/>
            <person name="Quatrini R."/>
            <person name="Holmes D.S."/>
            <person name="Watkin E."/>
        </authorList>
    </citation>
    <scope>NUCLEOTIDE SEQUENCE [LARGE SCALE GENOMIC DNA]</scope>
    <source>
        <strain evidence="5 6">DSM 5130</strain>
    </source>
</reference>
<dbReference type="CDD" id="cd00882">
    <property type="entry name" value="Ras_like_GTPase"/>
    <property type="match status" value="1"/>
</dbReference>
<accession>A0A1A6C181</accession>
<sequence>MNELKFIFTGPPGAGKTTAISSISEIPPVASDVATTDDLAEIKQTTTVAMDFGEVTLPDGQILHLYGTPGQRRFRHMWEILAQGALGLIILCDNSRPDPIADMDIYLENFAQLIEQTGAVVAVNRMETPNSPTLEDYYTHLQDIGLILPVLAADPREREDMLMLLDTLITTLEYV</sequence>
<dbReference type="InterPro" id="IPR052705">
    <property type="entry name" value="Gliding_Motility_GTPase"/>
</dbReference>
<organism evidence="5 6">
    <name type="scientific">Acidihalobacter prosperus</name>
    <dbReference type="NCBI Taxonomy" id="160660"/>
    <lineage>
        <taxon>Bacteria</taxon>
        <taxon>Pseudomonadati</taxon>
        <taxon>Pseudomonadota</taxon>
        <taxon>Gammaproteobacteria</taxon>
        <taxon>Chromatiales</taxon>
        <taxon>Ectothiorhodospiraceae</taxon>
        <taxon>Acidihalobacter</taxon>
    </lineage>
</organism>
<dbReference type="SUPFAM" id="SSF52540">
    <property type="entry name" value="P-loop containing nucleoside triphosphate hydrolases"/>
    <property type="match status" value="1"/>
</dbReference>
<protein>
    <submittedName>
        <fullName evidence="5">GTP-binding protein</fullName>
    </submittedName>
</protein>
<dbReference type="InterPro" id="IPR004130">
    <property type="entry name" value="Gpn"/>
</dbReference>
<evidence type="ECO:0000256" key="4">
    <source>
        <dbReference type="ARBA" id="ARBA00023134"/>
    </source>
</evidence>
<keyword evidence="3" id="KW-0378">Hydrolase</keyword>
<evidence type="ECO:0000313" key="5">
    <source>
        <dbReference type="EMBL" id="OBS08308.1"/>
    </source>
</evidence>
<evidence type="ECO:0000313" key="6">
    <source>
        <dbReference type="Proteomes" id="UP000029273"/>
    </source>
</evidence>
<evidence type="ECO:0000256" key="3">
    <source>
        <dbReference type="ARBA" id="ARBA00022801"/>
    </source>
</evidence>